<sequence length="116" mass="13096">MLFFILFYEQILSFVDVIHQETPTDHFHFNFCYSAGWKEYRGGKIEAEVKLTGILSLGALQPREVRKYGTTIARGLFALVVEVDVKVEEPGKDDVYKAGYPEPEPVQAVLGAVPIF</sequence>
<dbReference type="GO" id="GO:0005507">
    <property type="term" value="F:copper ion binding"/>
    <property type="evidence" value="ECO:0007669"/>
    <property type="project" value="InterPro"/>
</dbReference>
<evidence type="ECO:0000313" key="2">
    <source>
        <dbReference type="Proteomes" id="UP000235145"/>
    </source>
</evidence>
<dbReference type="EMBL" id="NBSK02000002">
    <property type="protein sequence ID" value="KAJ0221159.1"/>
    <property type="molecule type" value="Genomic_DNA"/>
</dbReference>
<organism evidence="1 2">
    <name type="scientific">Lactuca sativa</name>
    <name type="common">Garden lettuce</name>
    <dbReference type="NCBI Taxonomy" id="4236"/>
    <lineage>
        <taxon>Eukaryota</taxon>
        <taxon>Viridiplantae</taxon>
        <taxon>Streptophyta</taxon>
        <taxon>Embryophyta</taxon>
        <taxon>Tracheophyta</taxon>
        <taxon>Spermatophyta</taxon>
        <taxon>Magnoliopsida</taxon>
        <taxon>eudicotyledons</taxon>
        <taxon>Gunneridae</taxon>
        <taxon>Pentapetalae</taxon>
        <taxon>asterids</taxon>
        <taxon>campanulids</taxon>
        <taxon>Asterales</taxon>
        <taxon>Asteraceae</taxon>
        <taxon>Cichorioideae</taxon>
        <taxon>Cichorieae</taxon>
        <taxon>Lactucinae</taxon>
        <taxon>Lactuca</taxon>
    </lineage>
</organism>
<protein>
    <submittedName>
        <fullName evidence="1">Uncharacterized protein</fullName>
    </submittedName>
</protein>
<accession>A0A9R1WCF1</accession>
<dbReference type="GO" id="GO:0008131">
    <property type="term" value="F:primary methylamine oxidase activity"/>
    <property type="evidence" value="ECO:0007669"/>
    <property type="project" value="InterPro"/>
</dbReference>
<dbReference type="GO" id="GO:0048038">
    <property type="term" value="F:quinone binding"/>
    <property type="evidence" value="ECO:0007669"/>
    <property type="project" value="InterPro"/>
</dbReference>
<reference evidence="1 2" key="1">
    <citation type="journal article" date="2017" name="Nat. Commun.">
        <title>Genome assembly with in vitro proximity ligation data and whole-genome triplication in lettuce.</title>
        <authorList>
            <person name="Reyes-Chin-Wo S."/>
            <person name="Wang Z."/>
            <person name="Yang X."/>
            <person name="Kozik A."/>
            <person name="Arikit S."/>
            <person name="Song C."/>
            <person name="Xia L."/>
            <person name="Froenicke L."/>
            <person name="Lavelle D.O."/>
            <person name="Truco M.J."/>
            <person name="Xia R."/>
            <person name="Zhu S."/>
            <person name="Xu C."/>
            <person name="Xu H."/>
            <person name="Xu X."/>
            <person name="Cox K."/>
            <person name="Korf I."/>
            <person name="Meyers B.C."/>
            <person name="Michelmore R.W."/>
        </authorList>
    </citation>
    <scope>NUCLEOTIDE SEQUENCE [LARGE SCALE GENOMIC DNA]</scope>
    <source>
        <strain evidence="2">cv. Salinas</strain>
        <tissue evidence="1">Seedlings</tissue>
    </source>
</reference>
<proteinExistence type="predicted"/>
<keyword evidence="2" id="KW-1185">Reference proteome</keyword>
<evidence type="ECO:0000313" key="1">
    <source>
        <dbReference type="EMBL" id="KAJ0221159.1"/>
    </source>
</evidence>
<dbReference type="AlphaFoldDB" id="A0A9R1WCF1"/>
<dbReference type="Gene3D" id="2.70.98.20">
    <property type="entry name" value="Copper amine oxidase, catalytic domain"/>
    <property type="match status" value="1"/>
</dbReference>
<dbReference type="SUPFAM" id="SSF49998">
    <property type="entry name" value="Amine oxidase catalytic domain"/>
    <property type="match status" value="1"/>
</dbReference>
<dbReference type="GO" id="GO:0009308">
    <property type="term" value="P:amine metabolic process"/>
    <property type="evidence" value="ECO:0007669"/>
    <property type="project" value="InterPro"/>
</dbReference>
<gene>
    <name evidence="1" type="ORF">LSAT_V11C200097140</name>
</gene>
<name>A0A9R1WCF1_LACSA</name>
<comment type="caution">
    <text evidence="1">The sequence shown here is derived from an EMBL/GenBank/DDBJ whole genome shotgun (WGS) entry which is preliminary data.</text>
</comment>
<dbReference type="Proteomes" id="UP000235145">
    <property type="component" value="Unassembled WGS sequence"/>
</dbReference>
<dbReference type="InterPro" id="IPR036460">
    <property type="entry name" value="Cu_amine_oxidase_C_sf"/>
</dbReference>